<keyword evidence="3" id="KW-0677">Repeat</keyword>
<feature type="domain" description="PPIase FKBP-type" evidence="10">
    <location>
        <begin position="289"/>
        <end position="381"/>
    </location>
</feature>
<dbReference type="SMART" id="SM00028">
    <property type="entry name" value="TPR"/>
    <property type="match status" value="3"/>
</dbReference>
<dbReference type="InterPro" id="IPR011990">
    <property type="entry name" value="TPR-like_helical_dom_sf"/>
</dbReference>
<evidence type="ECO:0000256" key="3">
    <source>
        <dbReference type="ARBA" id="ARBA00022737"/>
    </source>
</evidence>
<dbReference type="FunFam" id="1.25.40.10:FF:000008">
    <property type="entry name" value="Peptidylprolyl isomerase"/>
    <property type="match status" value="1"/>
</dbReference>
<dbReference type="SUPFAM" id="SSF54534">
    <property type="entry name" value="FKBP-like"/>
    <property type="match status" value="3"/>
</dbReference>
<dbReference type="PROSITE" id="PS50059">
    <property type="entry name" value="FKBP_PPIASE"/>
    <property type="match status" value="3"/>
</dbReference>
<dbReference type="Pfam" id="PF00254">
    <property type="entry name" value="FKBP_C"/>
    <property type="match status" value="3"/>
</dbReference>
<comment type="catalytic activity">
    <reaction evidence="1 7">
        <text>[protein]-peptidylproline (omega=180) = [protein]-peptidylproline (omega=0)</text>
        <dbReference type="Rhea" id="RHEA:16237"/>
        <dbReference type="Rhea" id="RHEA-COMP:10747"/>
        <dbReference type="Rhea" id="RHEA-COMP:10748"/>
        <dbReference type="ChEBI" id="CHEBI:83833"/>
        <dbReference type="ChEBI" id="CHEBI:83834"/>
        <dbReference type="EC" id="5.2.1.8"/>
    </reaction>
</comment>
<evidence type="ECO:0000313" key="11">
    <source>
        <dbReference type="EMBL" id="KAG9455803.1"/>
    </source>
</evidence>
<keyword evidence="6 7" id="KW-0413">Isomerase</keyword>
<reference evidence="11 12" key="1">
    <citation type="submission" date="2021-07" db="EMBL/GenBank/DDBJ databases">
        <title>The Aristolochia fimbriata genome: insights into angiosperm evolution, floral development and chemical biosynthesis.</title>
        <authorList>
            <person name="Jiao Y."/>
        </authorList>
    </citation>
    <scope>NUCLEOTIDE SEQUENCE [LARGE SCALE GENOMIC DNA]</scope>
    <source>
        <strain evidence="11">IBCAS-2021</strain>
        <tissue evidence="11">Leaf</tissue>
    </source>
</reference>
<comment type="caution">
    <text evidence="11">The sequence shown here is derived from an EMBL/GenBank/DDBJ whole genome shotgun (WGS) entry which is preliminary data.</text>
</comment>
<dbReference type="GO" id="GO:0003755">
    <property type="term" value="F:peptidyl-prolyl cis-trans isomerase activity"/>
    <property type="evidence" value="ECO:0007669"/>
    <property type="project" value="UniProtKB-KW"/>
</dbReference>
<evidence type="ECO:0000256" key="9">
    <source>
        <dbReference type="SAM" id="MobiDB-lite"/>
    </source>
</evidence>
<evidence type="ECO:0000256" key="6">
    <source>
        <dbReference type="ARBA" id="ARBA00023235"/>
    </source>
</evidence>
<dbReference type="PROSITE" id="PS50005">
    <property type="entry name" value="TPR"/>
    <property type="match status" value="1"/>
</dbReference>
<keyword evidence="4 8" id="KW-0802">TPR repeat</keyword>
<evidence type="ECO:0000256" key="7">
    <source>
        <dbReference type="PROSITE-ProRule" id="PRU00277"/>
    </source>
</evidence>
<dbReference type="InterPro" id="IPR046357">
    <property type="entry name" value="PPIase_dom_sf"/>
</dbReference>
<evidence type="ECO:0000259" key="10">
    <source>
        <dbReference type="PROSITE" id="PS50059"/>
    </source>
</evidence>
<dbReference type="InterPro" id="IPR050754">
    <property type="entry name" value="FKBP4/5/8-like"/>
</dbReference>
<evidence type="ECO:0000313" key="12">
    <source>
        <dbReference type="Proteomes" id="UP000825729"/>
    </source>
</evidence>
<evidence type="ECO:0000256" key="2">
    <source>
        <dbReference type="ARBA" id="ARBA00013194"/>
    </source>
</evidence>
<keyword evidence="5 7" id="KW-0697">Rotamase</keyword>
<dbReference type="Gene3D" id="3.10.50.40">
    <property type="match status" value="3"/>
</dbReference>
<dbReference type="PANTHER" id="PTHR46512">
    <property type="entry name" value="PEPTIDYLPROLYL ISOMERASE"/>
    <property type="match status" value="1"/>
</dbReference>
<dbReference type="AlphaFoldDB" id="A0AAV7F476"/>
<evidence type="ECO:0000256" key="4">
    <source>
        <dbReference type="ARBA" id="ARBA00022803"/>
    </source>
</evidence>
<evidence type="ECO:0000256" key="8">
    <source>
        <dbReference type="PROSITE-ProRule" id="PRU00339"/>
    </source>
</evidence>
<protein>
    <recommendedName>
        <fullName evidence="2 7">peptidylprolyl isomerase</fullName>
        <ecNumber evidence="2 7">5.2.1.8</ecNumber>
    </recommendedName>
</protein>
<feature type="domain" description="PPIase FKBP-type" evidence="10">
    <location>
        <begin position="54"/>
        <end position="142"/>
    </location>
</feature>
<dbReference type="EC" id="5.2.1.8" evidence="2 7"/>
<accession>A0AAV7F476</accession>
<feature type="domain" description="PPIase FKBP-type" evidence="10">
    <location>
        <begin position="170"/>
        <end position="261"/>
    </location>
</feature>
<dbReference type="Proteomes" id="UP000825729">
    <property type="component" value="Unassembled WGS sequence"/>
</dbReference>
<dbReference type="InterPro" id="IPR019734">
    <property type="entry name" value="TPR_rpt"/>
</dbReference>
<proteinExistence type="predicted"/>
<sequence>MDDIDEETTAKVQEEEEFRPFFPEKPGEEGVLTKLGLKKKLIRLGEGWEVPEEGDEISVNYAARVLDEDEVASNKDKGEPFIALVGQENIFQGCKEGLITMRKGEISVFTIPPAVSHGIQNLYPGISQDSTLEIEVELVSWLKVVDVCGDGGISKKVLSKSEILERAQKKDEVTVKYEARLKDGSLVAKSPEEGVEFLVSEGHLCPAISKTVITMRKGEKALVQVKPEYAFGTIGRPARDGFVAVPSNSDITISLELVAYKLLEYVTEDMKVVKKITTVGEGFLKPNSGTTAQIRYIAKLEDGTIFEKKGHGEEEPFEFKVDEEQVISGLDLAVATMKKGEFAIVKVDPEYGFGNEEIKRDLAVVPPNSDLYYEIEMVNLTKVKESWDMKPEEKIEYAGKRKEEGNVYFKAGNYKRASLRYDMAAKYVEFDSTFDQDQKKIGKFFKVSCNLNNAACKLKLKEYREAANLCSKVLALESENLKALYRRAQAYTEVKDMDLAELDLKKALEIDPENGEAAQLLEKVKKLQVYYDKKDSKMFSNMIGKLRSSEPISS</sequence>
<dbReference type="Pfam" id="PF00515">
    <property type="entry name" value="TPR_1"/>
    <property type="match status" value="1"/>
</dbReference>
<organism evidence="11 12">
    <name type="scientific">Aristolochia fimbriata</name>
    <name type="common">White veined hardy Dutchman's pipe vine</name>
    <dbReference type="NCBI Taxonomy" id="158543"/>
    <lineage>
        <taxon>Eukaryota</taxon>
        <taxon>Viridiplantae</taxon>
        <taxon>Streptophyta</taxon>
        <taxon>Embryophyta</taxon>
        <taxon>Tracheophyta</taxon>
        <taxon>Spermatophyta</taxon>
        <taxon>Magnoliopsida</taxon>
        <taxon>Magnoliidae</taxon>
        <taxon>Piperales</taxon>
        <taxon>Aristolochiaceae</taxon>
        <taxon>Aristolochia</taxon>
    </lineage>
</organism>
<keyword evidence="12" id="KW-1185">Reference proteome</keyword>
<dbReference type="Gene3D" id="1.25.40.10">
    <property type="entry name" value="Tetratricopeptide repeat domain"/>
    <property type="match status" value="1"/>
</dbReference>
<feature type="region of interest" description="Disordered" evidence="9">
    <location>
        <begin position="1"/>
        <end position="27"/>
    </location>
</feature>
<feature type="repeat" description="TPR" evidence="8">
    <location>
        <begin position="481"/>
        <end position="514"/>
    </location>
</feature>
<evidence type="ECO:0000256" key="5">
    <source>
        <dbReference type="ARBA" id="ARBA00023110"/>
    </source>
</evidence>
<dbReference type="FunFam" id="3.10.50.40:FF:000017">
    <property type="entry name" value="Peptidylprolyl isomerase"/>
    <property type="match status" value="1"/>
</dbReference>
<dbReference type="EMBL" id="JAINDJ010000002">
    <property type="protein sequence ID" value="KAG9455803.1"/>
    <property type="molecule type" value="Genomic_DNA"/>
</dbReference>
<dbReference type="PANTHER" id="PTHR46512:SF9">
    <property type="entry name" value="PEPTIDYLPROLYL ISOMERASE"/>
    <property type="match status" value="1"/>
</dbReference>
<dbReference type="InterPro" id="IPR001179">
    <property type="entry name" value="PPIase_FKBP_dom"/>
</dbReference>
<evidence type="ECO:0000256" key="1">
    <source>
        <dbReference type="ARBA" id="ARBA00000971"/>
    </source>
</evidence>
<gene>
    <name evidence="11" type="ORF">H6P81_000311</name>
</gene>
<name>A0AAV7F476_ARIFI</name>
<dbReference type="SUPFAM" id="SSF48452">
    <property type="entry name" value="TPR-like"/>
    <property type="match status" value="1"/>
</dbReference>